<dbReference type="InterPro" id="IPR006750">
    <property type="entry name" value="YdcZ"/>
</dbReference>
<proteinExistence type="predicted"/>
<dbReference type="PANTHER" id="PTHR34821">
    <property type="entry name" value="INNER MEMBRANE PROTEIN YDCZ"/>
    <property type="match status" value="1"/>
</dbReference>
<dbReference type="Pfam" id="PF04657">
    <property type="entry name" value="DMT_YdcZ"/>
    <property type="match status" value="1"/>
</dbReference>
<feature type="transmembrane region" description="Helical" evidence="1">
    <location>
        <begin position="36"/>
        <end position="59"/>
    </location>
</feature>
<reference evidence="4" key="1">
    <citation type="submission" date="2015-01" db="EMBL/GenBank/DDBJ databases">
        <authorList>
            <person name="Paterson Steve"/>
        </authorList>
    </citation>
    <scope>NUCLEOTIDE SEQUENCE [LARGE SCALE GENOMIC DNA]</scope>
    <source>
        <strain evidence="4">OBR1</strain>
    </source>
</reference>
<sequence>MNMVYLLMALAGGAGLSIQAAVNSRLSFGVGGQPLIAALISFGIGTLCLLVVALIQADWHSMGANIGQQSWWRWIGGVIGAAFVFTSIFLAPKLGVTNTMFLFIIGQLASGMAIDNYGLLQMPIRPVYWWKFAGIGVMLLGLVLFMFGDRWFQHA</sequence>
<protein>
    <submittedName>
        <fullName evidence="2">Integral membrane protein</fullName>
    </submittedName>
</protein>
<evidence type="ECO:0000313" key="4">
    <source>
        <dbReference type="Proteomes" id="UP000044377"/>
    </source>
</evidence>
<dbReference type="Proteomes" id="UP000044377">
    <property type="component" value="Unassembled WGS sequence"/>
</dbReference>
<feature type="transmembrane region" description="Helical" evidence="1">
    <location>
        <begin position="127"/>
        <end position="147"/>
    </location>
</feature>
<dbReference type="OrthoDB" id="7864805at2"/>
<dbReference type="STRING" id="1109412.BN1221_03833"/>
<dbReference type="PANTHER" id="PTHR34821:SF2">
    <property type="entry name" value="INNER MEMBRANE PROTEIN YDCZ"/>
    <property type="match status" value="1"/>
</dbReference>
<dbReference type="EMBL" id="CGIG01000001">
    <property type="protein sequence ID" value="CPR19570.1"/>
    <property type="molecule type" value="Genomic_DNA"/>
</dbReference>
<dbReference type="KEGG" id="bgj:AWC36_06045"/>
<dbReference type="EMBL" id="MJLX01000096">
    <property type="protein sequence ID" value="RLM16992.1"/>
    <property type="molecule type" value="Genomic_DNA"/>
</dbReference>
<feature type="transmembrane region" description="Helical" evidence="1">
    <location>
        <begin position="100"/>
        <end position="120"/>
    </location>
</feature>
<reference evidence="2" key="2">
    <citation type="submission" date="2015-01" db="EMBL/GenBank/DDBJ databases">
        <authorList>
            <person name="Xiang T."/>
            <person name="Song Y."/>
            <person name="Huang L."/>
            <person name="Wang B."/>
            <person name="Wu P."/>
        </authorList>
    </citation>
    <scope>NUCLEOTIDE SEQUENCE [LARGE SCALE GENOMIC DNA]</scope>
    <source>
        <strain evidence="2">OBR1</strain>
    </source>
</reference>
<keyword evidence="1" id="KW-0812">Transmembrane</keyword>
<dbReference type="RefSeq" id="WP_048638628.1">
    <property type="nucleotide sequence ID" value="NZ_CGIG01000001.1"/>
</dbReference>
<evidence type="ECO:0000313" key="2">
    <source>
        <dbReference type="EMBL" id="CPR19570.1"/>
    </source>
</evidence>
<evidence type="ECO:0000313" key="3">
    <source>
        <dbReference type="EMBL" id="RLM16992.1"/>
    </source>
</evidence>
<accession>A0A0G4JZP8</accession>
<feature type="transmembrane region" description="Helical" evidence="1">
    <location>
        <begin position="71"/>
        <end position="94"/>
    </location>
</feature>
<evidence type="ECO:0000256" key="1">
    <source>
        <dbReference type="SAM" id="Phobius"/>
    </source>
</evidence>
<keyword evidence="4" id="KW-1185">Reference proteome</keyword>
<keyword evidence="1" id="KW-0472">Membrane</keyword>
<keyword evidence="1" id="KW-1133">Transmembrane helix</keyword>
<evidence type="ECO:0000313" key="5">
    <source>
        <dbReference type="Proteomes" id="UP000285972"/>
    </source>
</evidence>
<dbReference type="Proteomes" id="UP000285972">
    <property type="component" value="Unassembled WGS sequence"/>
</dbReference>
<organism evidence="2 4">
    <name type="scientific">Brenneria goodwinii</name>
    <dbReference type="NCBI Taxonomy" id="1109412"/>
    <lineage>
        <taxon>Bacteria</taxon>
        <taxon>Pseudomonadati</taxon>
        <taxon>Pseudomonadota</taxon>
        <taxon>Gammaproteobacteria</taxon>
        <taxon>Enterobacterales</taxon>
        <taxon>Pectobacteriaceae</taxon>
        <taxon>Brenneria</taxon>
    </lineage>
</organism>
<reference evidence="3 5" key="3">
    <citation type="submission" date="2016-09" db="EMBL/GenBank/DDBJ databases">
        <authorList>
            <person name="Doonan J."/>
            <person name="Pachebat J.A."/>
            <person name="Golyshin P.N."/>
            <person name="Denman S."/>
            <person name="Mcdonald J.E."/>
        </authorList>
    </citation>
    <scope>NUCLEOTIDE SEQUENCE [LARGE SCALE GENOMIC DNA]</scope>
    <source>
        <strain evidence="3 5">FRB141</strain>
    </source>
</reference>
<dbReference type="AlphaFoldDB" id="A0A0G4JZP8"/>
<gene>
    <name evidence="3" type="ORF">BIY26_21730</name>
    <name evidence="2" type="ORF">BN1221_03833</name>
</gene>
<dbReference type="GO" id="GO:0005886">
    <property type="term" value="C:plasma membrane"/>
    <property type="evidence" value="ECO:0007669"/>
    <property type="project" value="TreeGrafter"/>
</dbReference>
<name>A0A0G4JZP8_9GAMM</name>